<proteinExistence type="predicted"/>
<reference evidence="1" key="1">
    <citation type="submission" date="2022-04" db="EMBL/GenBank/DDBJ databases">
        <title>Jade perch genome.</title>
        <authorList>
            <person name="Chao B."/>
        </authorList>
    </citation>
    <scope>NUCLEOTIDE SEQUENCE</scope>
    <source>
        <strain evidence="1">CB-2022</strain>
    </source>
</reference>
<dbReference type="EMBL" id="CM041549">
    <property type="protein sequence ID" value="KAI3357254.1"/>
    <property type="molecule type" value="Genomic_DNA"/>
</dbReference>
<keyword evidence="2" id="KW-1185">Reference proteome</keyword>
<accession>A0ACB8VP09</accession>
<dbReference type="Proteomes" id="UP000831701">
    <property type="component" value="Chromosome 19"/>
</dbReference>
<comment type="caution">
    <text evidence="1">The sequence shown here is derived from an EMBL/GenBank/DDBJ whole genome shotgun (WGS) entry which is preliminary data.</text>
</comment>
<evidence type="ECO:0000313" key="2">
    <source>
        <dbReference type="Proteomes" id="UP000831701"/>
    </source>
</evidence>
<evidence type="ECO:0000313" key="1">
    <source>
        <dbReference type="EMBL" id="KAI3357254.1"/>
    </source>
</evidence>
<feature type="non-terminal residue" evidence="1">
    <location>
        <position position="1"/>
    </location>
</feature>
<gene>
    <name evidence="1" type="ORF">L3Q82_015703</name>
</gene>
<name>A0ACB8VP09_9TELE</name>
<protein>
    <submittedName>
        <fullName evidence="1">Uncharacterized protein</fullName>
    </submittedName>
</protein>
<organism evidence="1 2">
    <name type="scientific">Scortum barcoo</name>
    <name type="common">barcoo grunter</name>
    <dbReference type="NCBI Taxonomy" id="214431"/>
    <lineage>
        <taxon>Eukaryota</taxon>
        <taxon>Metazoa</taxon>
        <taxon>Chordata</taxon>
        <taxon>Craniata</taxon>
        <taxon>Vertebrata</taxon>
        <taxon>Euteleostomi</taxon>
        <taxon>Actinopterygii</taxon>
        <taxon>Neopterygii</taxon>
        <taxon>Teleostei</taxon>
        <taxon>Neoteleostei</taxon>
        <taxon>Acanthomorphata</taxon>
        <taxon>Eupercaria</taxon>
        <taxon>Centrarchiformes</taxon>
        <taxon>Terapontoidei</taxon>
        <taxon>Terapontidae</taxon>
        <taxon>Scortum</taxon>
    </lineage>
</organism>
<sequence length="1120" mass="126138">IANAATEPRTAMSIEIPVGLTELLQGYTVEVLRQRPSDLVEFAVQYFTRLRDTRSQDGASAGGKTGKGVMFDGEPMQTESNGEDDDDDDSDFERKFSWGVLGFSATVSLCMFVMILNGFSQNIFVIFAMIQNQYCQDKQKKDHFTAPPPSRFNRRVSVCAEAFNPDDEDEDTEPRVVHPKTDEQRCRLQEACRDILLFKTLDQEQFSEVLDAMFELRVQPQEHVIDQGDDGDNFYVIERGVYDIVVSGTCVGQYDNKGSFGELALMYNTPRAATIIATQEGALWGLDRATFRRLIVKNNAKKRKMYECFIESVPLLKSLEATERMKIVDVLGMKQFSDGERIITQGDQADCFYIVETGEVKIMMKSKTKADHADNAEVEITRCNRGQYFGELALVTNKPRAASAYAVGDVKCLVIDVQAFERLLGSCKEIMKRNIAHYEEQLVALSEPLTSTTSTPESGDERTLLQPISVSDCQTQYAEKVCAISTLDGDVKERLHADSGRPQKIRVVPIHRRPDLLVPCADLVNSEWQRSQAARVHSLQKSCPEFPICLVLLQGHAKTERLLGHARLSRVVGHGSSLFVESVVVSRAERGKGYGRTLMEETERYAKSRGFKRLCLTTHDKQHFYAHLGYELSTPVQNAGAMTAFVPMEMLLKFSRMPSEEANTQRETWKKMDAHLPPGNRDSRGACVAGSPPPPSLLPHPPSLPNQIPPPPPLSIPAPPPPPSIPPPPQSAGKLVQTLTETPYRDAKGKMTIFYRDRLGKYPYLSRGGSEVNGGIPQLGDLSAHLSLAVTQMSSLLQKNFTGLAVIDWEEWRPLWERNFGAKMEYRRKSKLLVRQERPDLSKRAVISRAKQKFEESARKFMEETLRSMVRERPKGFWGFYGFPACFNKHKRKRDKSYTGRCHRGTKRLNDRLSWLWFQSTALYPSVYLPQRLAGSADAALMVRHRLLEALRVASVWHHGNKINHATPVLPYARLAFTHTLNFLNQTDLEHTLGESAALGAAGIVLWGELRFAKSKRQCILLRDHIQTVLGPFVQSLRSDTHRCSFQLCHGNGRCTRRRPCSGHMVSSLPPLTSDPNEINLLTESSSGKAFHSHFMCQCYPGWTGQACQEKKDKNRQKNK</sequence>